<evidence type="ECO:0000259" key="8">
    <source>
        <dbReference type="PROSITE" id="PS50280"/>
    </source>
</evidence>
<keyword evidence="7" id="KW-0539">Nucleus</keyword>
<dbReference type="GO" id="GO:0008168">
    <property type="term" value="F:methyltransferase activity"/>
    <property type="evidence" value="ECO:0007669"/>
    <property type="project" value="UniProtKB-KW"/>
</dbReference>
<dbReference type="Pfam" id="PF00856">
    <property type="entry name" value="SET"/>
    <property type="match status" value="1"/>
</dbReference>
<evidence type="ECO:0000256" key="3">
    <source>
        <dbReference type="ARBA" id="ARBA00022454"/>
    </source>
</evidence>
<dbReference type="InterPro" id="IPR001214">
    <property type="entry name" value="SET_dom"/>
</dbReference>
<evidence type="ECO:0000256" key="7">
    <source>
        <dbReference type="ARBA" id="ARBA00023242"/>
    </source>
</evidence>
<dbReference type="WBParaSite" id="jg17822.1">
    <property type="protein sequence ID" value="jg17822.1"/>
    <property type="gene ID" value="jg17822"/>
</dbReference>
<comment type="subcellular location">
    <subcellularLocation>
        <location evidence="2">Chromosome</location>
    </subcellularLocation>
    <subcellularLocation>
        <location evidence="1">Nucleus</location>
    </subcellularLocation>
</comment>
<dbReference type="GO" id="GO:0005694">
    <property type="term" value="C:chromosome"/>
    <property type="evidence" value="ECO:0007669"/>
    <property type="project" value="UniProtKB-SubCell"/>
</dbReference>
<dbReference type="Gene3D" id="2.170.270.10">
    <property type="entry name" value="SET domain"/>
    <property type="match status" value="1"/>
</dbReference>
<dbReference type="AlphaFoldDB" id="A0A915DBZ6"/>
<dbReference type="Proteomes" id="UP000887574">
    <property type="component" value="Unplaced"/>
</dbReference>
<accession>A0A915DBZ6</accession>
<dbReference type="PROSITE" id="PS50280">
    <property type="entry name" value="SET"/>
    <property type="match status" value="1"/>
</dbReference>
<dbReference type="SUPFAM" id="SSF82199">
    <property type="entry name" value="SET domain"/>
    <property type="match status" value="1"/>
</dbReference>
<keyword evidence="4" id="KW-0489">Methyltransferase</keyword>
<feature type="domain" description="SET" evidence="8">
    <location>
        <begin position="84"/>
        <end position="206"/>
    </location>
</feature>
<dbReference type="SMART" id="SM00317">
    <property type="entry name" value="SET"/>
    <property type="match status" value="1"/>
</dbReference>
<evidence type="ECO:0000256" key="2">
    <source>
        <dbReference type="ARBA" id="ARBA00004286"/>
    </source>
</evidence>
<organism evidence="9 10">
    <name type="scientific">Ditylenchus dipsaci</name>
    <dbReference type="NCBI Taxonomy" id="166011"/>
    <lineage>
        <taxon>Eukaryota</taxon>
        <taxon>Metazoa</taxon>
        <taxon>Ecdysozoa</taxon>
        <taxon>Nematoda</taxon>
        <taxon>Chromadorea</taxon>
        <taxon>Rhabditida</taxon>
        <taxon>Tylenchina</taxon>
        <taxon>Tylenchomorpha</taxon>
        <taxon>Sphaerularioidea</taxon>
        <taxon>Anguinidae</taxon>
        <taxon>Anguininae</taxon>
        <taxon>Ditylenchus</taxon>
    </lineage>
</organism>
<protein>
    <submittedName>
        <fullName evidence="10">SET domain-containing protein</fullName>
    </submittedName>
</protein>
<dbReference type="InterPro" id="IPR050777">
    <property type="entry name" value="SET2_Histone-Lys_MeTrsfase"/>
</dbReference>
<dbReference type="PANTHER" id="PTHR22884">
    <property type="entry name" value="SET DOMAIN PROTEINS"/>
    <property type="match status" value="1"/>
</dbReference>
<evidence type="ECO:0000313" key="9">
    <source>
        <dbReference type="Proteomes" id="UP000887574"/>
    </source>
</evidence>
<evidence type="ECO:0000256" key="6">
    <source>
        <dbReference type="ARBA" id="ARBA00022691"/>
    </source>
</evidence>
<evidence type="ECO:0000256" key="1">
    <source>
        <dbReference type="ARBA" id="ARBA00004123"/>
    </source>
</evidence>
<keyword evidence="9" id="KW-1185">Reference proteome</keyword>
<evidence type="ECO:0000313" key="10">
    <source>
        <dbReference type="WBParaSite" id="jg17822.1"/>
    </source>
</evidence>
<evidence type="ECO:0000256" key="4">
    <source>
        <dbReference type="ARBA" id="ARBA00022603"/>
    </source>
</evidence>
<keyword evidence="3" id="KW-0158">Chromosome</keyword>
<evidence type="ECO:0000256" key="5">
    <source>
        <dbReference type="ARBA" id="ARBA00022679"/>
    </source>
</evidence>
<proteinExistence type="predicted"/>
<name>A0A915DBZ6_9BILA</name>
<dbReference type="GO" id="GO:0005634">
    <property type="term" value="C:nucleus"/>
    <property type="evidence" value="ECO:0007669"/>
    <property type="project" value="UniProtKB-SubCell"/>
</dbReference>
<dbReference type="InterPro" id="IPR046341">
    <property type="entry name" value="SET_dom_sf"/>
</dbReference>
<keyword evidence="5" id="KW-0808">Transferase</keyword>
<keyword evidence="6" id="KW-0949">S-adenosyl-L-methionine</keyword>
<sequence>MTFFQFNLSSCRCAFFIEVPLIMTVPTRIPLRELPQFNEIDRNVVLFKRVARGIESMECQCSQLSLDCGTYQCLNRGSQMECPGKERICEIGGFLDQGKGYGILADEHITTGKLVNEYVGEIISIAEANSRSSQYKQSKERHHYIMGIGNGAAIDATNQGNLSRFINHSCEPNCVVEKWTVNRETRAGIFARRDILESEEVTIDYAFEGFGIFLQKCLCGERTAAASLVVFQKRGNRTATLVLWFQVGLPVYLKYQRNQSRLSH</sequence>
<reference evidence="10" key="1">
    <citation type="submission" date="2022-11" db="UniProtKB">
        <authorList>
            <consortium name="WormBaseParasite"/>
        </authorList>
    </citation>
    <scope>IDENTIFICATION</scope>
</reference>
<dbReference type="GO" id="GO:0032259">
    <property type="term" value="P:methylation"/>
    <property type="evidence" value="ECO:0007669"/>
    <property type="project" value="UniProtKB-KW"/>
</dbReference>